<dbReference type="SMART" id="SM00793">
    <property type="entry name" value="AgrB"/>
    <property type="match status" value="1"/>
</dbReference>
<evidence type="ECO:0000256" key="3">
    <source>
        <dbReference type="ARBA" id="ARBA00022670"/>
    </source>
</evidence>
<feature type="transmembrane region" description="Helical" evidence="8">
    <location>
        <begin position="106"/>
        <end position="122"/>
    </location>
</feature>
<name>A0ABM8VEG0_9BACL</name>
<sequence length="163" mass="17993">MRDPIDIAAYKISLAIKKANPEETKSSVEVMTYALSLLINTILTTILILYIGVVTSVFQKTLVILIVFAALRMLTGGFHFKSLTICVIVTTALIVPVPHVNYPEGWILPITLVCTAIILWKSKVKIVRRILSAGLVIAISMFADQALTLICLVYALVLIPERR</sequence>
<accession>A0ABM8VEG0</accession>
<keyword evidence="6 8" id="KW-1133">Transmembrane helix</keyword>
<evidence type="ECO:0000256" key="1">
    <source>
        <dbReference type="ARBA" id="ARBA00022475"/>
    </source>
</evidence>
<gene>
    <name evidence="9" type="primary">agrB_1</name>
    <name evidence="9" type="ORF">PAECIP111802_01683</name>
</gene>
<dbReference type="Pfam" id="PF04647">
    <property type="entry name" value="AgrB"/>
    <property type="match status" value="1"/>
</dbReference>
<keyword evidence="5 9" id="KW-0378">Hydrolase</keyword>
<feature type="transmembrane region" description="Helical" evidence="8">
    <location>
        <begin position="82"/>
        <end position="100"/>
    </location>
</feature>
<feature type="transmembrane region" description="Helical" evidence="8">
    <location>
        <begin position="134"/>
        <end position="159"/>
    </location>
</feature>
<evidence type="ECO:0000256" key="2">
    <source>
        <dbReference type="ARBA" id="ARBA00022654"/>
    </source>
</evidence>
<keyword evidence="3" id="KW-0645">Protease</keyword>
<evidence type="ECO:0000256" key="4">
    <source>
        <dbReference type="ARBA" id="ARBA00022692"/>
    </source>
</evidence>
<comment type="caution">
    <text evidence="9">The sequence shown here is derived from an EMBL/GenBank/DDBJ whole genome shotgun (WGS) entry which is preliminary data.</text>
</comment>
<evidence type="ECO:0000313" key="9">
    <source>
        <dbReference type="EMBL" id="CAG7630861.1"/>
    </source>
</evidence>
<keyword evidence="10" id="KW-1185">Reference proteome</keyword>
<evidence type="ECO:0000256" key="6">
    <source>
        <dbReference type="ARBA" id="ARBA00022989"/>
    </source>
</evidence>
<evidence type="ECO:0000256" key="8">
    <source>
        <dbReference type="SAM" id="Phobius"/>
    </source>
</evidence>
<keyword evidence="1" id="KW-1003">Cell membrane</keyword>
<keyword evidence="7 8" id="KW-0472">Membrane</keyword>
<dbReference type="EMBL" id="CAJVCE010000004">
    <property type="protein sequence ID" value="CAG7630861.1"/>
    <property type="molecule type" value="Genomic_DNA"/>
</dbReference>
<dbReference type="EC" id="3.4.-.-" evidence="9"/>
<dbReference type="RefSeq" id="WP_218098040.1">
    <property type="nucleotide sequence ID" value="NZ_CAJVCE010000004.1"/>
</dbReference>
<feature type="transmembrane region" description="Helical" evidence="8">
    <location>
        <begin position="30"/>
        <end position="51"/>
    </location>
</feature>
<dbReference type="InterPro" id="IPR006741">
    <property type="entry name" value="AgrB"/>
</dbReference>
<evidence type="ECO:0000256" key="7">
    <source>
        <dbReference type="ARBA" id="ARBA00023136"/>
    </source>
</evidence>
<evidence type="ECO:0000313" key="10">
    <source>
        <dbReference type="Proteomes" id="UP000730618"/>
    </source>
</evidence>
<evidence type="ECO:0000256" key="5">
    <source>
        <dbReference type="ARBA" id="ARBA00022801"/>
    </source>
</evidence>
<reference evidence="9 10" key="1">
    <citation type="submission" date="2021-06" db="EMBL/GenBank/DDBJ databases">
        <authorList>
            <person name="Criscuolo A."/>
        </authorList>
    </citation>
    <scope>NUCLEOTIDE SEQUENCE [LARGE SCALE GENOMIC DNA]</scope>
    <source>
        <strain evidence="10">CIP 111802</strain>
    </source>
</reference>
<organism evidence="9 10">
    <name type="scientific">Paenibacillus allorhizosphaerae</name>
    <dbReference type="NCBI Taxonomy" id="2849866"/>
    <lineage>
        <taxon>Bacteria</taxon>
        <taxon>Bacillati</taxon>
        <taxon>Bacillota</taxon>
        <taxon>Bacilli</taxon>
        <taxon>Bacillales</taxon>
        <taxon>Paenibacillaceae</taxon>
        <taxon>Paenibacillus</taxon>
    </lineage>
</organism>
<protein>
    <submittedName>
        <fullName evidence="9">Accessory gene regulator protein B</fullName>
        <ecNumber evidence="9">3.4.-.-</ecNumber>
    </submittedName>
</protein>
<proteinExistence type="predicted"/>
<keyword evidence="2" id="KW-0673">Quorum sensing</keyword>
<keyword evidence="4 8" id="KW-0812">Transmembrane</keyword>
<dbReference type="GO" id="GO:0016787">
    <property type="term" value="F:hydrolase activity"/>
    <property type="evidence" value="ECO:0007669"/>
    <property type="project" value="UniProtKB-KW"/>
</dbReference>
<dbReference type="Proteomes" id="UP000730618">
    <property type="component" value="Unassembled WGS sequence"/>
</dbReference>